<comment type="similarity">
    <text evidence="1">Belongs to the sulfatase family.</text>
</comment>
<reference evidence="4 5" key="1">
    <citation type="journal article" date="2018" name="Nat. Biotechnol.">
        <title>A standardized bacterial taxonomy based on genome phylogeny substantially revises the tree of life.</title>
        <authorList>
            <person name="Parks D.H."/>
            <person name="Chuvochina M."/>
            <person name="Waite D.W."/>
            <person name="Rinke C."/>
            <person name="Skarshewski A."/>
            <person name="Chaumeil P.A."/>
            <person name="Hugenholtz P."/>
        </authorList>
    </citation>
    <scope>NUCLEOTIDE SEQUENCE [LARGE SCALE GENOMIC DNA]</scope>
    <source>
        <strain evidence="4">UBA9359</strain>
    </source>
</reference>
<dbReference type="InterPro" id="IPR017850">
    <property type="entry name" value="Alkaline_phosphatase_core_sf"/>
</dbReference>
<organism evidence="4 5">
    <name type="scientific">Zunongwangia profunda</name>
    <dbReference type="NCBI Taxonomy" id="398743"/>
    <lineage>
        <taxon>Bacteria</taxon>
        <taxon>Pseudomonadati</taxon>
        <taxon>Bacteroidota</taxon>
        <taxon>Flavobacteriia</taxon>
        <taxon>Flavobacteriales</taxon>
        <taxon>Flavobacteriaceae</taxon>
        <taxon>Zunongwangia</taxon>
    </lineage>
</organism>
<dbReference type="CDD" id="cd16031">
    <property type="entry name" value="G6S_like"/>
    <property type="match status" value="1"/>
</dbReference>
<dbReference type="EMBL" id="DPMF01000172">
    <property type="protein sequence ID" value="HCV80832.1"/>
    <property type="molecule type" value="Genomic_DNA"/>
</dbReference>
<evidence type="ECO:0000256" key="2">
    <source>
        <dbReference type="ARBA" id="ARBA00022801"/>
    </source>
</evidence>
<dbReference type="GO" id="GO:0016787">
    <property type="term" value="F:hydrolase activity"/>
    <property type="evidence" value="ECO:0007669"/>
    <property type="project" value="UniProtKB-KW"/>
</dbReference>
<dbReference type="PANTHER" id="PTHR43108">
    <property type="entry name" value="N-ACETYLGLUCOSAMINE-6-SULFATASE FAMILY MEMBER"/>
    <property type="match status" value="1"/>
</dbReference>
<keyword evidence="2" id="KW-0378">Hydrolase</keyword>
<proteinExistence type="inferred from homology"/>
<feature type="non-terminal residue" evidence="4">
    <location>
        <position position="557"/>
    </location>
</feature>
<dbReference type="SUPFAM" id="SSF53649">
    <property type="entry name" value="Alkaline phosphatase-like"/>
    <property type="match status" value="1"/>
</dbReference>
<dbReference type="Pfam" id="PF16347">
    <property type="entry name" value="SGSH_C"/>
    <property type="match status" value="1"/>
</dbReference>
<accession>A0A3D5J013</accession>
<dbReference type="PANTHER" id="PTHR43108:SF6">
    <property type="entry name" value="N-SULPHOGLUCOSAMINE SULPHOHYDROLASE"/>
    <property type="match status" value="1"/>
</dbReference>
<dbReference type="InterPro" id="IPR024607">
    <property type="entry name" value="Sulfatase_CS"/>
</dbReference>
<dbReference type="Gene3D" id="3.40.720.10">
    <property type="entry name" value="Alkaline Phosphatase, subunit A"/>
    <property type="match status" value="1"/>
</dbReference>
<evidence type="ECO:0000313" key="5">
    <source>
        <dbReference type="Proteomes" id="UP000264330"/>
    </source>
</evidence>
<dbReference type="Proteomes" id="UP000264330">
    <property type="component" value="Unassembled WGS sequence"/>
</dbReference>
<gene>
    <name evidence="4" type="ORF">DGQ38_07275</name>
</gene>
<protein>
    <submittedName>
        <fullName evidence="4">Sulfatase</fullName>
    </submittedName>
</protein>
<feature type="domain" description="N-sulphoglucosamine sulphohydrolase C-terminal" evidence="3">
    <location>
        <begin position="357"/>
        <end position="509"/>
    </location>
</feature>
<dbReference type="AlphaFoldDB" id="A0A3D5J013"/>
<sequence length="557" mass="64433">MKLIKNVFYVIAIFLAVASCKENKEESQQEIQQKETKKRPNIVFIISDDHAYQAISAYGGRLAEVAPTPNIDRIADDGMLFNHALVTNSICGPSRATIMTGKYGHENGFVDNTIGSKFDFTQQTFGELLQEAGYKTGVLGKLHLGQTPTKGFDYIDILPGQGSYYNPLFVNKEGQYQLEGYATDIITEKAISWIDSVKSDDQPFMLFLGHKSPHRPWQPGPEELGMYEGVEIPEPETLFDDYSGNRKVASLNYMSIADAMKMGQDIKITDKPQTGFNEAQQKMWDSIYGPINEEFKKANLKGDELTRYKYQRYMRDYLASVAGVDKGVGQVLDYLKEAGLDENTIVIYTSDQGFYLGEHGWFDKRWMYKESLRTPLLVKWPGVIKAGVENNDLVSNLDFAETFLDLAEANIPDDMQGRSLVPVLEGNTPEDWRDAHYYHYYEHPSEHDVRRHYGITTDKYKLIHFYYDMDVWELYDLEKDPSEMNNVYGDSEYAEVQKELHKKLEELRVKYEDNDSLNQKFIEEYKEKVKKNPLIEYWKLSPEERQRLFQRYSKNKK</sequence>
<name>A0A3D5J013_9FLAO</name>
<comment type="caution">
    <text evidence="4">The sequence shown here is derived from an EMBL/GenBank/DDBJ whole genome shotgun (WGS) entry which is preliminary data.</text>
</comment>
<evidence type="ECO:0000313" key="4">
    <source>
        <dbReference type="EMBL" id="HCV80832.1"/>
    </source>
</evidence>
<evidence type="ECO:0000259" key="3">
    <source>
        <dbReference type="Pfam" id="PF16347"/>
    </source>
</evidence>
<dbReference type="PROSITE" id="PS51257">
    <property type="entry name" value="PROKAR_LIPOPROTEIN"/>
    <property type="match status" value="1"/>
</dbReference>
<evidence type="ECO:0000256" key="1">
    <source>
        <dbReference type="ARBA" id="ARBA00008779"/>
    </source>
</evidence>
<dbReference type="InterPro" id="IPR032506">
    <property type="entry name" value="SGSH_C"/>
</dbReference>
<dbReference type="PROSITE" id="PS00523">
    <property type="entry name" value="SULFATASE_1"/>
    <property type="match status" value="1"/>
</dbReference>